<dbReference type="SUPFAM" id="SSF53383">
    <property type="entry name" value="PLP-dependent transferases"/>
    <property type="match status" value="1"/>
</dbReference>
<protein>
    <recommendedName>
        <fullName evidence="4">Aminotransferase class I/classII large domain-containing protein</fullName>
    </recommendedName>
</protein>
<name>A0A382SVY0_9ZZZZ</name>
<evidence type="ECO:0000313" key="5">
    <source>
        <dbReference type="EMBL" id="SVD13722.1"/>
    </source>
</evidence>
<dbReference type="Gene3D" id="3.90.1150.10">
    <property type="entry name" value="Aspartate Aminotransferase, domain 1"/>
    <property type="match status" value="1"/>
</dbReference>
<evidence type="ECO:0000256" key="2">
    <source>
        <dbReference type="ARBA" id="ARBA00022679"/>
    </source>
</evidence>
<sequence length="195" mass="21637">MADYQVNSLVRGLPATVPFVGPETQERNQGYGFKARIGANESVFGPSPLAIQAMKEAASETWMYGDPEFHDLRQELAAHHQVAPENIMVGEGIDGLLGYVARMFVEPGDRVVTSAGAYPTFNYHVNGYGGELEFVPYREDREDLDALLETARKLQPKLIYVSNPDNPMGSWWDSESINDMLKKIPDGCLLILDEA</sequence>
<dbReference type="Gene3D" id="3.40.640.10">
    <property type="entry name" value="Type I PLP-dependent aspartate aminotransferase-like (Major domain)"/>
    <property type="match status" value="1"/>
</dbReference>
<dbReference type="InterPro" id="IPR015421">
    <property type="entry name" value="PyrdxlP-dep_Trfase_major"/>
</dbReference>
<dbReference type="CDD" id="cd00609">
    <property type="entry name" value="AAT_like"/>
    <property type="match status" value="1"/>
</dbReference>
<dbReference type="PANTHER" id="PTHR43643:SF3">
    <property type="entry name" value="HISTIDINOL-PHOSPHATE AMINOTRANSFERASE"/>
    <property type="match status" value="1"/>
</dbReference>
<evidence type="ECO:0000256" key="1">
    <source>
        <dbReference type="ARBA" id="ARBA00022576"/>
    </source>
</evidence>
<reference evidence="5" key="1">
    <citation type="submission" date="2018-05" db="EMBL/GenBank/DDBJ databases">
        <authorList>
            <person name="Lanie J.A."/>
            <person name="Ng W.-L."/>
            <person name="Kazmierczak K.M."/>
            <person name="Andrzejewski T.M."/>
            <person name="Davidsen T.M."/>
            <person name="Wayne K.J."/>
            <person name="Tettelin H."/>
            <person name="Glass J.I."/>
            <person name="Rusch D."/>
            <person name="Podicherti R."/>
            <person name="Tsui H.-C.T."/>
            <person name="Winkler M.E."/>
        </authorList>
    </citation>
    <scope>NUCLEOTIDE SEQUENCE</scope>
</reference>
<keyword evidence="1" id="KW-0032">Aminotransferase</keyword>
<dbReference type="GO" id="GO:0008483">
    <property type="term" value="F:transaminase activity"/>
    <property type="evidence" value="ECO:0007669"/>
    <property type="project" value="UniProtKB-KW"/>
</dbReference>
<organism evidence="5">
    <name type="scientific">marine metagenome</name>
    <dbReference type="NCBI Taxonomy" id="408172"/>
    <lineage>
        <taxon>unclassified sequences</taxon>
        <taxon>metagenomes</taxon>
        <taxon>ecological metagenomes</taxon>
    </lineage>
</organism>
<dbReference type="AlphaFoldDB" id="A0A382SVY0"/>
<feature type="non-terminal residue" evidence="5">
    <location>
        <position position="195"/>
    </location>
</feature>
<keyword evidence="3" id="KW-0663">Pyridoxal phosphate</keyword>
<evidence type="ECO:0000256" key="3">
    <source>
        <dbReference type="ARBA" id="ARBA00022898"/>
    </source>
</evidence>
<dbReference type="EMBL" id="UINC01131798">
    <property type="protein sequence ID" value="SVD13722.1"/>
    <property type="molecule type" value="Genomic_DNA"/>
</dbReference>
<dbReference type="PANTHER" id="PTHR43643">
    <property type="entry name" value="HISTIDINOL-PHOSPHATE AMINOTRANSFERASE 2"/>
    <property type="match status" value="1"/>
</dbReference>
<accession>A0A382SVY0</accession>
<gene>
    <name evidence="5" type="ORF">METZ01_LOCUS366576</name>
</gene>
<evidence type="ECO:0000259" key="4">
    <source>
        <dbReference type="Pfam" id="PF00155"/>
    </source>
</evidence>
<dbReference type="InterPro" id="IPR004839">
    <property type="entry name" value="Aminotransferase_I/II_large"/>
</dbReference>
<dbReference type="Pfam" id="PF00155">
    <property type="entry name" value="Aminotran_1_2"/>
    <property type="match status" value="1"/>
</dbReference>
<keyword evidence="2" id="KW-0808">Transferase</keyword>
<feature type="domain" description="Aminotransferase class I/classII large" evidence="4">
    <location>
        <begin position="38"/>
        <end position="195"/>
    </location>
</feature>
<dbReference type="InterPro" id="IPR015424">
    <property type="entry name" value="PyrdxlP-dep_Trfase"/>
</dbReference>
<dbReference type="InterPro" id="IPR015422">
    <property type="entry name" value="PyrdxlP-dep_Trfase_small"/>
</dbReference>
<dbReference type="InterPro" id="IPR050106">
    <property type="entry name" value="HistidinolP_aminotransfase"/>
</dbReference>
<dbReference type="GO" id="GO:0030170">
    <property type="term" value="F:pyridoxal phosphate binding"/>
    <property type="evidence" value="ECO:0007669"/>
    <property type="project" value="InterPro"/>
</dbReference>
<proteinExistence type="predicted"/>